<evidence type="ECO:0000313" key="9">
    <source>
        <dbReference type="Proteomes" id="UP000655366"/>
    </source>
</evidence>
<evidence type="ECO:0000256" key="4">
    <source>
        <dbReference type="ARBA" id="ARBA00023136"/>
    </source>
</evidence>
<evidence type="ECO:0000256" key="5">
    <source>
        <dbReference type="SAM" id="MobiDB-lite"/>
    </source>
</evidence>
<dbReference type="InterPro" id="IPR006685">
    <property type="entry name" value="MscS_channel_2nd"/>
</dbReference>
<evidence type="ECO:0000256" key="2">
    <source>
        <dbReference type="ARBA" id="ARBA00022692"/>
    </source>
</evidence>
<dbReference type="Gene3D" id="1.10.287.1260">
    <property type="match status" value="1"/>
</dbReference>
<keyword evidence="3 6" id="KW-1133">Transmembrane helix</keyword>
<dbReference type="Gene3D" id="2.30.30.60">
    <property type="match status" value="1"/>
</dbReference>
<dbReference type="SUPFAM" id="SSF50182">
    <property type="entry name" value="Sm-like ribonucleoproteins"/>
    <property type="match status" value="1"/>
</dbReference>
<dbReference type="PANTHER" id="PTHR30566">
    <property type="entry name" value="YNAI-RELATED MECHANOSENSITIVE ION CHANNEL"/>
    <property type="match status" value="1"/>
</dbReference>
<feature type="transmembrane region" description="Helical" evidence="6">
    <location>
        <begin position="53"/>
        <end position="71"/>
    </location>
</feature>
<organism evidence="8 9">
    <name type="scientific">Arthrobacter terrae</name>
    <dbReference type="NCBI Taxonomy" id="2935737"/>
    <lineage>
        <taxon>Bacteria</taxon>
        <taxon>Bacillati</taxon>
        <taxon>Actinomycetota</taxon>
        <taxon>Actinomycetes</taxon>
        <taxon>Micrococcales</taxon>
        <taxon>Micrococcaceae</taxon>
        <taxon>Arthrobacter</taxon>
    </lineage>
</organism>
<dbReference type="AlphaFoldDB" id="A0A931G675"/>
<feature type="transmembrane region" description="Helical" evidence="6">
    <location>
        <begin position="156"/>
        <end position="175"/>
    </location>
</feature>
<name>A0A931G675_9MICC</name>
<feature type="region of interest" description="Disordered" evidence="5">
    <location>
        <begin position="336"/>
        <end position="415"/>
    </location>
</feature>
<protein>
    <submittedName>
        <fullName evidence="8">Mechanosensitive ion channel</fullName>
    </submittedName>
</protein>
<feature type="compositionally biased region" description="Polar residues" evidence="5">
    <location>
        <begin position="384"/>
        <end position="396"/>
    </location>
</feature>
<dbReference type="Pfam" id="PF00924">
    <property type="entry name" value="MS_channel_2nd"/>
    <property type="match status" value="1"/>
</dbReference>
<keyword evidence="4 6" id="KW-0472">Membrane</keyword>
<keyword evidence="9" id="KW-1185">Reference proteome</keyword>
<reference evidence="8 9" key="1">
    <citation type="submission" date="2020-11" db="EMBL/GenBank/DDBJ databases">
        <title>Arthrobacter antarcticus sp. nov., isolated from Antarctic Soil.</title>
        <authorList>
            <person name="Li J."/>
        </authorList>
    </citation>
    <scope>NUCLEOTIDE SEQUENCE [LARGE SCALE GENOMIC DNA]</scope>
    <source>
        <strain evidence="8 9">Z1-20</strain>
    </source>
</reference>
<feature type="compositionally biased region" description="Basic and acidic residues" evidence="5">
    <location>
        <begin position="403"/>
        <end position="415"/>
    </location>
</feature>
<sequence length="415" mass="44621">MTDLFSALAPVLAVLLAAIAALVAAAVLRFILNRVFRRVAGIRGQTTRARNPFRVTVALVGVHIGLGITSAGEQWFAPVDFVVMIGVIAAVCWLAIVLLLVGEALLLTRFRTPAQDTRRTRRLETQVTLGRRVAVALIVTLAVAGLLLTIPEVRALGTGILASAGLISIVAGLAVQSSLTNVFAGVQLAFTDAIRIDDVVVVEKLWGKIEEITMTYVVVRVWDERMLILPSTYFTTTPFENWTRTNSKIMGTVELDLDWRVPVEELRAQLALLLNGTDLWDGRTGALQVTDATGDFVRLRILVSAADSGSLWDLRCLVRESMVAYLQTTHPGALPRHRWQSVQTSPDDDGGAPTAERAVAGNGDHAGPGGSAVGNARHGGIYGGSTSAEQRKQQFSGPGESAFEERERRSVGNPA</sequence>
<gene>
    <name evidence="8" type="ORF">IV500_00995</name>
</gene>
<feature type="transmembrane region" description="Helical" evidence="6">
    <location>
        <begin position="83"/>
        <end position="108"/>
    </location>
</feature>
<keyword evidence="2 6" id="KW-0812">Transmembrane</keyword>
<dbReference type="InterPro" id="IPR023408">
    <property type="entry name" value="MscS_beta-dom_sf"/>
</dbReference>
<accession>A0A931G675</accession>
<dbReference type="RefSeq" id="WP_196394950.1">
    <property type="nucleotide sequence ID" value="NZ_JADNYM010000001.1"/>
</dbReference>
<evidence type="ECO:0000259" key="7">
    <source>
        <dbReference type="Pfam" id="PF00924"/>
    </source>
</evidence>
<comment type="subcellular location">
    <subcellularLocation>
        <location evidence="1">Membrane</location>
    </subcellularLocation>
</comment>
<evidence type="ECO:0000256" key="1">
    <source>
        <dbReference type="ARBA" id="ARBA00004370"/>
    </source>
</evidence>
<evidence type="ECO:0000256" key="6">
    <source>
        <dbReference type="SAM" id="Phobius"/>
    </source>
</evidence>
<comment type="caution">
    <text evidence="8">The sequence shown here is derived from an EMBL/GenBank/DDBJ whole genome shotgun (WGS) entry which is preliminary data.</text>
</comment>
<proteinExistence type="predicted"/>
<evidence type="ECO:0000313" key="8">
    <source>
        <dbReference type="EMBL" id="MBG0738014.1"/>
    </source>
</evidence>
<feature type="domain" description="Mechanosensitive ion channel MscS" evidence="7">
    <location>
        <begin position="178"/>
        <end position="244"/>
    </location>
</feature>
<dbReference type="GO" id="GO:0055085">
    <property type="term" value="P:transmembrane transport"/>
    <property type="evidence" value="ECO:0007669"/>
    <property type="project" value="InterPro"/>
</dbReference>
<feature type="transmembrane region" description="Helical" evidence="6">
    <location>
        <begin position="129"/>
        <end position="150"/>
    </location>
</feature>
<dbReference type="Proteomes" id="UP000655366">
    <property type="component" value="Unassembled WGS sequence"/>
</dbReference>
<dbReference type="GO" id="GO:0016020">
    <property type="term" value="C:membrane"/>
    <property type="evidence" value="ECO:0007669"/>
    <property type="project" value="UniProtKB-SubCell"/>
</dbReference>
<dbReference type="PANTHER" id="PTHR30566:SF25">
    <property type="entry name" value="INNER MEMBRANE PROTEIN"/>
    <property type="match status" value="1"/>
</dbReference>
<evidence type="ECO:0000256" key="3">
    <source>
        <dbReference type="ARBA" id="ARBA00022989"/>
    </source>
</evidence>
<dbReference type="EMBL" id="JADNYM010000001">
    <property type="protein sequence ID" value="MBG0738014.1"/>
    <property type="molecule type" value="Genomic_DNA"/>
</dbReference>
<dbReference type="InterPro" id="IPR010920">
    <property type="entry name" value="LSM_dom_sf"/>
</dbReference>
<feature type="transmembrane region" description="Helical" evidence="6">
    <location>
        <begin position="12"/>
        <end position="32"/>
    </location>
</feature>